<dbReference type="SUPFAM" id="SSF52833">
    <property type="entry name" value="Thioredoxin-like"/>
    <property type="match status" value="1"/>
</dbReference>
<protein>
    <submittedName>
        <fullName evidence="2">Putative DsbA family dithiol-disulfide isomerase</fullName>
    </submittedName>
</protein>
<evidence type="ECO:0000313" key="2">
    <source>
        <dbReference type="EMBL" id="PRY34186.1"/>
    </source>
</evidence>
<dbReference type="EMBL" id="PVTE01000018">
    <property type="protein sequence ID" value="PRY34186.1"/>
    <property type="molecule type" value="Genomic_DNA"/>
</dbReference>
<dbReference type="InterPro" id="IPR001853">
    <property type="entry name" value="DSBA-like_thioredoxin_dom"/>
</dbReference>
<dbReference type="GO" id="GO:0016853">
    <property type="term" value="F:isomerase activity"/>
    <property type="evidence" value="ECO:0007669"/>
    <property type="project" value="UniProtKB-KW"/>
</dbReference>
<keyword evidence="2" id="KW-0413">Isomerase</keyword>
<dbReference type="PANTHER" id="PTHR13887:SF41">
    <property type="entry name" value="THIOREDOXIN SUPERFAMILY PROTEIN"/>
    <property type="match status" value="1"/>
</dbReference>
<comment type="caution">
    <text evidence="2">The sequence shown here is derived from an EMBL/GenBank/DDBJ whole genome shotgun (WGS) entry which is preliminary data.</text>
</comment>
<reference evidence="2 3" key="1">
    <citation type="submission" date="2018-03" db="EMBL/GenBank/DDBJ databases">
        <title>Genomic Encyclopedia of Archaeal and Bacterial Type Strains, Phase II (KMG-II): from individual species to whole genera.</title>
        <authorList>
            <person name="Goeker M."/>
        </authorList>
    </citation>
    <scope>NUCLEOTIDE SEQUENCE [LARGE SCALE GENOMIC DNA]</scope>
    <source>
        <strain evidence="2 3">DSM 28354</strain>
    </source>
</reference>
<name>A0A2T0SLA7_9BACT</name>
<feature type="domain" description="DSBA-like thioredoxin" evidence="1">
    <location>
        <begin position="13"/>
        <end position="214"/>
    </location>
</feature>
<keyword evidence="3" id="KW-1185">Reference proteome</keyword>
<evidence type="ECO:0000313" key="3">
    <source>
        <dbReference type="Proteomes" id="UP000238375"/>
    </source>
</evidence>
<dbReference type="CDD" id="cd03024">
    <property type="entry name" value="DsbA_FrnE"/>
    <property type="match status" value="1"/>
</dbReference>
<proteinExistence type="predicted"/>
<gene>
    <name evidence="2" type="ORF">CLV58_11858</name>
</gene>
<dbReference type="GO" id="GO:0016491">
    <property type="term" value="F:oxidoreductase activity"/>
    <property type="evidence" value="ECO:0007669"/>
    <property type="project" value="InterPro"/>
</dbReference>
<sequence>MSTIASNKPTMDVEIWSDVMCPFCYIGKRKFEQALSEFPQREQVRVVWKSFQLNPDQKTDPTKSINTYLAEVKGWSVEQAKAMNDRVTDMAREVGLTYDFDRAVVANSFDAHRLIQLAKTQGLGDAMEERIFRAYFTEGRNTADHATLVELGTDVGLSAETVTQVLASNQFADAVGQDIYESRQVGVRGVPFFVLNQRYAVSGAQQPETFLGALNTAWSEWSKSQPRLTDLSADAPACDVDGTCN</sequence>
<organism evidence="2 3">
    <name type="scientific">Spirosoma oryzae</name>
    <dbReference type="NCBI Taxonomy" id="1469603"/>
    <lineage>
        <taxon>Bacteria</taxon>
        <taxon>Pseudomonadati</taxon>
        <taxon>Bacteroidota</taxon>
        <taxon>Cytophagia</taxon>
        <taxon>Cytophagales</taxon>
        <taxon>Cytophagaceae</taxon>
        <taxon>Spirosoma</taxon>
    </lineage>
</organism>
<dbReference type="Gene3D" id="3.40.30.10">
    <property type="entry name" value="Glutaredoxin"/>
    <property type="match status" value="1"/>
</dbReference>
<dbReference type="Proteomes" id="UP000238375">
    <property type="component" value="Unassembled WGS sequence"/>
</dbReference>
<dbReference type="PANTHER" id="PTHR13887">
    <property type="entry name" value="GLUTATHIONE S-TRANSFERASE KAPPA"/>
    <property type="match status" value="1"/>
</dbReference>
<accession>A0A2T0SLA7</accession>
<dbReference type="AlphaFoldDB" id="A0A2T0SLA7"/>
<dbReference type="Pfam" id="PF01323">
    <property type="entry name" value="DSBA"/>
    <property type="match status" value="1"/>
</dbReference>
<evidence type="ECO:0000259" key="1">
    <source>
        <dbReference type="Pfam" id="PF01323"/>
    </source>
</evidence>
<dbReference type="InterPro" id="IPR036249">
    <property type="entry name" value="Thioredoxin-like_sf"/>
</dbReference>